<reference evidence="5" key="1">
    <citation type="journal article" date="2023" name="Plant J.">
        <title>The genome of the king protea, Protea cynaroides.</title>
        <authorList>
            <person name="Chang J."/>
            <person name="Duong T.A."/>
            <person name="Schoeman C."/>
            <person name="Ma X."/>
            <person name="Roodt D."/>
            <person name="Barker N."/>
            <person name="Li Z."/>
            <person name="Van de Peer Y."/>
            <person name="Mizrachi E."/>
        </authorList>
    </citation>
    <scope>NUCLEOTIDE SEQUENCE</scope>
    <source>
        <tissue evidence="5">Young leaves</tissue>
    </source>
</reference>
<feature type="compositionally biased region" description="Polar residues" evidence="3">
    <location>
        <begin position="135"/>
        <end position="145"/>
    </location>
</feature>
<feature type="compositionally biased region" description="Basic and acidic residues" evidence="3">
    <location>
        <begin position="1038"/>
        <end position="1054"/>
    </location>
</feature>
<protein>
    <recommendedName>
        <fullName evidence="4">J domain-containing protein</fullName>
    </recommendedName>
</protein>
<evidence type="ECO:0000313" key="5">
    <source>
        <dbReference type="EMBL" id="KAJ4966624.1"/>
    </source>
</evidence>
<dbReference type="Proteomes" id="UP001141806">
    <property type="component" value="Unassembled WGS sequence"/>
</dbReference>
<evidence type="ECO:0000313" key="6">
    <source>
        <dbReference type="Proteomes" id="UP001141806"/>
    </source>
</evidence>
<dbReference type="EMBL" id="JAMYWD010000007">
    <property type="protein sequence ID" value="KAJ4966624.1"/>
    <property type="molecule type" value="Genomic_DNA"/>
</dbReference>
<feature type="compositionally biased region" description="Polar residues" evidence="3">
    <location>
        <begin position="1202"/>
        <end position="1218"/>
    </location>
</feature>
<evidence type="ECO:0000256" key="1">
    <source>
        <dbReference type="ARBA" id="ARBA00023054"/>
    </source>
</evidence>
<feature type="region of interest" description="Disordered" evidence="3">
    <location>
        <begin position="120"/>
        <end position="145"/>
    </location>
</feature>
<dbReference type="InterPro" id="IPR036869">
    <property type="entry name" value="J_dom_sf"/>
</dbReference>
<feature type="compositionally biased region" description="Low complexity" evidence="3">
    <location>
        <begin position="1227"/>
        <end position="1240"/>
    </location>
</feature>
<organism evidence="5 6">
    <name type="scientific">Protea cynaroides</name>
    <dbReference type="NCBI Taxonomy" id="273540"/>
    <lineage>
        <taxon>Eukaryota</taxon>
        <taxon>Viridiplantae</taxon>
        <taxon>Streptophyta</taxon>
        <taxon>Embryophyta</taxon>
        <taxon>Tracheophyta</taxon>
        <taxon>Spermatophyta</taxon>
        <taxon>Magnoliopsida</taxon>
        <taxon>Proteales</taxon>
        <taxon>Proteaceae</taxon>
        <taxon>Protea</taxon>
    </lineage>
</organism>
<feature type="coiled-coil region" evidence="2">
    <location>
        <begin position="348"/>
        <end position="375"/>
    </location>
</feature>
<gene>
    <name evidence="5" type="ORF">NE237_018473</name>
</gene>
<feature type="compositionally biased region" description="Basic and acidic residues" evidence="3">
    <location>
        <begin position="618"/>
        <end position="644"/>
    </location>
</feature>
<evidence type="ECO:0000256" key="2">
    <source>
        <dbReference type="SAM" id="Coils"/>
    </source>
</evidence>
<dbReference type="FunFam" id="1.10.287.110:FF:000009">
    <property type="entry name" value="Auxilin-related protein 1"/>
    <property type="match status" value="1"/>
</dbReference>
<evidence type="ECO:0000256" key="3">
    <source>
        <dbReference type="SAM" id="MobiDB-lite"/>
    </source>
</evidence>
<dbReference type="InterPro" id="IPR001623">
    <property type="entry name" value="DnaJ_domain"/>
</dbReference>
<accession>A0A9Q0KA16</accession>
<dbReference type="Gene3D" id="1.10.287.110">
    <property type="entry name" value="DnaJ domain"/>
    <property type="match status" value="1"/>
</dbReference>
<sequence length="1398" mass="158209">MEDYSHAFHRNQASAATLSKKISNENGNGLTPKTIYDDVFGGPPKFGIPTFSSRIEDFSDIFGSFHSSRGSSIPVLDIPVPDAGDVSLDVRPSKFDYLEIFGGLNGVDFFDSHEELFGVSKGGQSSPEEVWTPAGTVSPSEGSSADTLDCAENNHLISDGVAHCTFDGLKQFNVSNHETGQRSEENVTTDTIHSSPHQAVSGVASVVDGSSPPQETEIINASSCGVSDISGNVDCYRVLLEEKNLKKTMSLPPMYSSITGTSGSDFKLQRRSHENGSNSKDIFLTISEISLRTQPCHVPPPMRPPPKLIKGESKIASEKHDLDNAIGDSPPPFFDVEVDANSSAAASAAAMKEAMEKAQARLKSAKELMERKRDGLQSRFKLELKDDSSGKARKEDNKATHEILRFRGDVSQEAYEREDIGRKSFGRQEGQKDIRTVQVAPEFEGREKRLNVGKESVEQKFTKEPRSAQESHIDNEAGEWRVEKQFYELAETDKSNASLEVLEHAKNEKKLMIPMITQKHEKSEKIAVKPDFEQREENGKKSEASNEACLQENTRILEAAKEVHELKKLEKKLKVAQEMSQCEGKEKKLKVAQVICDLEEDEINLKVAYELEEHGKMLQQAREEKENEKKLEESHEWGETEKRQRGASWSEVSEGRLKYANELDDNGKRLKESFKREEKEERMKDSCQQEESKKKLIEACKSEFNESRLEEIHDKEENDNRQKDAPDQEENEKQLKEACELKENEKRLQKAHEREENEKRLKEVCMMEENERRLKEVCKMKENEKQLKQVSELVEDVGRQRQANEGGKNRNIQKWAFEWEENENKVKPNQEAHDVKFNKNLMTATRSCNPVNDNNFEENPQALKYEDRKLKLAQEAIEHEGSGRMTEAAKDAYDCEGNGNELKKAKAGYEEDESGRSGYADVAQCAPEKDRHEKIKDFMEGLSLDEHENKLGESEIAINLEQNEKNKRISRVACDQESLGKSQVANDQEASQNSNEAAEGLKNWTENEKKTGVAQPVMSLEEKRNMRKIGQEVNKSQGTERKVQNHHETCSNVEREKERLRIEKEQEEERLIKIEEEKEWEREREKDRTAVERVTCEACERAFTEARERAERTAVERATSEARQRAMAEAQEKLEKAFTEAREKSLAEKALMEARLRAERAVVERATAAALERAAEKAALAAREQAERSSECAERSVAEKLSATNSRDSGMRQSSSCSDLRDPQLQSSGSDSSSRHTISSVHGASYTSGKFQGAEGEPARRCKARLERHQRTIERAAKALAEKNMRDLLAQREQAERNRLAETLDAEVSRWSSGKEGNLRALLSTLHYILGTDGGWQPIPLTEVITAVAVKKAYRKATLCVHPDKLQQKGASIQRKYICGKVFDLLKEAWNRFNSEER</sequence>
<dbReference type="GO" id="GO:0031982">
    <property type="term" value="C:vesicle"/>
    <property type="evidence" value="ECO:0007669"/>
    <property type="project" value="TreeGrafter"/>
</dbReference>
<feature type="compositionally biased region" description="Basic and acidic residues" evidence="3">
    <location>
        <begin position="527"/>
        <end position="544"/>
    </location>
</feature>
<comment type="caution">
    <text evidence="5">The sequence shown here is derived from an EMBL/GenBank/DDBJ whole genome shotgun (WGS) entry which is preliminary data.</text>
</comment>
<dbReference type="GO" id="GO:0030276">
    <property type="term" value="F:clathrin binding"/>
    <property type="evidence" value="ECO:0007669"/>
    <property type="project" value="TreeGrafter"/>
</dbReference>
<feature type="domain" description="J" evidence="4">
    <location>
        <begin position="1325"/>
        <end position="1398"/>
    </location>
</feature>
<feature type="region of interest" description="Disordered" evidence="3">
    <location>
        <begin position="454"/>
        <end position="477"/>
    </location>
</feature>
<feature type="region of interest" description="Disordered" evidence="3">
    <location>
        <begin position="977"/>
        <end position="1009"/>
    </location>
</feature>
<feature type="region of interest" description="Disordered" evidence="3">
    <location>
        <begin position="1186"/>
        <end position="1262"/>
    </location>
</feature>
<dbReference type="PANTHER" id="PTHR23172">
    <property type="entry name" value="AUXILIN/CYCLIN G-ASSOCIATED KINASE-RELATED"/>
    <property type="match status" value="1"/>
</dbReference>
<dbReference type="GO" id="GO:0072583">
    <property type="term" value="P:clathrin-dependent endocytosis"/>
    <property type="evidence" value="ECO:0007669"/>
    <property type="project" value="TreeGrafter"/>
</dbReference>
<evidence type="ECO:0000259" key="4">
    <source>
        <dbReference type="PROSITE" id="PS50076"/>
    </source>
</evidence>
<proteinExistence type="predicted"/>
<name>A0A9Q0KA16_9MAGN</name>
<dbReference type="SUPFAM" id="SSF46565">
    <property type="entry name" value="Chaperone J-domain"/>
    <property type="match status" value="1"/>
</dbReference>
<dbReference type="GO" id="GO:0005737">
    <property type="term" value="C:cytoplasm"/>
    <property type="evidence" value="ECO:0007669"/>
    <property type="project" value="TreeGrafter"/>
</dbReference>
<keyword evidence="1 2" id="KW-0175">Coiled coil</keyword>
<feature type="region of interest" description="Disordered" evidence="3">
    <location>
        <begin position="527"/>
        <end position="547"/>
    </location>
</feature>
<feature type="region of interest" description="Disordered" evidence="3">
    <location>
        <begin position="618"/>
        <end position="693"/>
    </location>
</feature>
<feature type="compositionally biased region" description="Polar residues" evidence="3">
    <location>
        <begin position="979"/>
        <end position="996"/>
    </location>
</feature>
<feature type="compositionally biased region" description="Basic and acidic residues" evidence="3">
    <location>
        <begin position="653"/>
        <end position="693"/>
    </location>
</feature>
<feature type="region of interest" description="Disordered" evidence="3">
    <location>
        <begin position="706"/>
        <end position="759"/>
    </location>
</feature>
<dbReference type="OrthoDB" id="1717591at2759"/>
<keyword evidence="6" id="KW-1185">Reference proteome</keyword>
<feature type="region of interest" description="Disordered" evidence="3">
    <location>
        <begin position="1033"/>
        <end position="1054"/>
    </location>
</feature>
<dbReference type="GO" id="GO:0072318">
    <property type="term" value="P:clathrin coat disassembly"/>
    <property type="evidence" value="ECO:0007669"/>
    <property type="project" value="TreeGrafter"/>
</dbReference>
<feature type="coiled-coil region" evidence="2">
    <location>
        <begin position="559"/>
        <end position="586"/>
    </location>
</feature>
<dbReference type="PROSITE" id="PS50076">
    <property type="entry name" value="DNAJ_2"/>
    <property type="match status" value="1"/>
</dbReference>
<feature type="compositionally biased region" description="Basic and acidic residues" evidence="3">
    <location>
        <begin position="1186"/>
        <end position="1198"/>
    </location>
</feature>
<dbReference type="PANTHER" id="PTHR23172:SF87">
    <property type="entry name" value="CHAPERONE DNAJ-DOMAIN SUPERFAMILY PROTEIN"/>
    <property type="match status" value="1"/>
</dbReference>